<dbReference type="PANTHER" id="PTHR30344:SF1">
    <property type="entry name" value="6-PHOSPHOGLUCONOLACTONASE"/>
    <property type="match status" value="1"/>
</dbReference>
<keyword evidence="3" id="KW-0732">Signal</keyword>
<dbReference type="SUPFAM" id="SSF51004">
    <property type="entry name" value="C-terminal (heme d1) domain of cytochrome cd1-nitrite reductase"/>
    <property type="match status" value="1"/>
</dbReference>
<accession>A0ABV5GYG3</accession>
<protein>
    <submittedName>
        <fullName evidence="4">Lactonase family protein</fullName>
    </submittedName>
</protein>
<dbReference type="Proteomes" id="UP001589590">
    <property type="component" value="Unassembled WGS sequence"/>
</dbReference>
<evidence type="ECO:0000256" key="2">
    <source>
        <dbReference type="ARBA" id="ARBA00022526"/>
    </source>
</evidence>
<evidence type="ECO:0000256" key="3">
    <source>
        <dbReference type="SAM" id="SignalP"/>
    </source>
</evidence>
<keyword evidence="2" id="KW-0119">Carbohydrate metabolism</keyword>
<dbReference type="Gene3D" id="2.130.10.10">
    <property type="entry name" value="YVTN repeat-like/Quinoprotein amine dehydrogenase"/>
    <property type="match status" value="1"/>
</dbReference>
<name>A0ABV5GYG3_9FLAO</name>
<dbReference type="InterPro" id="IPR011048">
    <property type="entry name" value="Haem_d1_sf"/>
</dbReference>
<feature type="signal peptide" evidence="3">
    <location>
        <begin position="1"/>
        <end position="18"/>
    </location>
</feature>
<organism evidence="4 5">
    <name type="scientific">Algibacter miyuki</name>
    <dbReference type="NCBI Taxonomy" id="1306933"/>
    <lineage>
        <taxon>Bacteria</taxon>
        <taxon>Pseudomonadati</taxon>
        <taxon>Bacteroidota</taxon>
        <taxon>Flavobacteriia</taxon>
        <taxon>Flavobacteriales</taxon>
        <taxon>Flavobacteriaceae</taxon>
        <taxon>Algibacter</taxon>
    </lineage>
</organism>
<comment type="caution">
    <text evidence="4">The sequence shown here is derived from an EMBL/GenBank/DDBJ whole genome shotgun (WGS) entry which is preliminary data.</text>
</comment>
<sequence length="356" mass="39548">MKSILLIFASLSFFNFYAQNTPLYVGTYTAGDSEGIYKLEFNTETGELSNKTLAIKASSPTFLSYSADRKYIYAVNRAETGTEGDYVSSYKILDNGTLANINSAKAHGTAACHISIDKKGKKAVVSNYTSGTVSLFDINKDGSLNEASQIFDHNAASEKSHAHSAQFYKKDLFVADLGRNAVYQYQLKEDAYKLKTSAIVEMEGNPGPRHFCISKNGKYIYIINEHGSSITTVKRTKNKFEQIDHDSTLDENYNGKNACADIHLSKDERFLYGSNRGENSIVVFKRNTKTGTIDKIQNISVHGDWPRNFTLDPTGKFVLVANRRSNNIAVFSIDLVSGKLTFLKDYAVPTPVCLLF</sequence>
<evidence type="ECO:0000313" key="5">
    <source>
        <dbReference type="Proteomes" id="UP001589590"/>
    </source>
</evidence>
<reference evidence="4 5" key="1">
    <citation type="submission" date="2024-09" db="EMBL/GenBank/DDBJ databases">
        <authorList>
            <person name="Sun Q."/>
            <person name="Mori K."/>
        </authorList>
    </citation>
    <scope>NUCLEOTIDE SEQUENCE [LARGE SCALE GENOMIC DNA]</scope>
    <source>
        <strain evidence="4 5">CECT 8300</strain>
    </source>
</reference>
<dbReference type="RefSeq" id="WP_290268396.1">
    <property type="nucleotide sequence ID" value="NZ_JAUFQP010000004.1"/>
</dbReference>
<dbReference type="InterPro" id="IPR015943">
    <property type="entry name" value="WD40/YVTN_repeat-like_dom_sf"/>
</dbReference>
<feature type="chain" id="PRO_5045612005" evidence="3">
    <location>
        <begin position="19"/>
        <end position="356"/>
    </location>
</feature>
<comment type="similarity">
    <text evidence="1">Belongs to the cycloisomerase 2 family.</text>
</comment>
<dbReference type="InterPro" id="IPR019405">
    <property type="entry name" value="Lactonase_7-beta_prop"/>
</dbReference>
<evidence type="ECO:0000313" key="4">
    <source>
        <dbReference type="EMBL" id="MFB9104090.1"/>
    </source>
</evidence>
<proteinExistence type="inferred from homology"/>
<dbReference type="PANTHER" id="PTHR30344">
    <property type="entry name" value="6-PHOSPHOGLUCONOLACTONASE-RELATED"/>
    <property type="match status" value="1"/>
</dbReference>
<dbReference type="EMBL" id="JBHMFA010000001">
    <property type="protein sequence ID" value="MFB9104090.1"/>
    <property type="molecule type" value="Genomic_DNA"/>
</dbReference>
<keyword evidence="5" id="KW-1185">Reference proteome</keyword>
<gene>
    <name evidence="4" type="ORF">ACFFU1_04195</name>
</gene>
<dbReference type="InterPro" id="IPR050282">
    <property type="entry name" value="Cycloisomerase_2"/>
</dbReference>
<evidence type="ECO:0000256" key="1">
    <source>
        <dbReference type="ARBA" id="ARBA00005564"/>
    </source>
</evidence>
<keyword evidence="2" id="KW-0313">Glucose metabolism</keyword>
<dbReference type="Pfam" id="PF10282">
    <property type="entry name" value="Lactonase"/>
    <property type="match status" value="1"/>
</dbReference>